<keyword evidence="1" id="KW-0812">Transmembrane</keyword>
<proteinExistence type="predicted"/>
<feature type="transmembrane region" description="Helical" evidence="1">
    <location>
        <begin position="77"/>
        <end position="101"/>
    </location>
</feature>
<keyword evidence="1" id="KW-1133">Transmembrane helix</keyword>
<dbReference type="AlphaFoldDB" id="A0AAV4NX30"/>
<keyword evidence="3" id="KW-1185">Reference proteome</keyword>
<keyword evidence="1" id="KW-0472">Membrane</keyword>
<name>A0AAV4NX30_CAEEX</name>
<sequence>MLLVNKSWEKDVPFEGNMPFLARGFKGDLQVLAIELGADAVSTVKDSFISGTLAVEISIDESAAITVVVLKISMLRITLVIAFPAIACWMVVGIEVLLTALRIQNEKIELKFDGGQYKSKREPYPDGDSLFLSLL</sequence>
<comment type="caution">
    <text evidence="2">The sequence shown here is derived from an EMBL/GenBank/DDBJ whole genome shotgun (WGS) entry which is preliminary data.</text>
</comment>
<evidence type="ECO:0000313" key="3">
    <source>
        <dbReference type="Proteomes" id="UP001054945"/>
    </source>
</evidence>
<organism evidence="2 3">
    <name type="scientific">Caerostris extrusa</name>
    <name type="common">Bark spider</name>
    <name type="synonym">Caerostris bankana</name>
    <dbReference type="NCBI Taxonomy" id="172846"/>
    <lineage>
        <taxon>Eukaryota</taxon>
        <taxon>Metazoa</taxon>
        <taxon>Ecdysozoa</taxon>
        <taxon>Arthropoda</taxon>
        <taxon>Chelicerata</taxon>
        <taxon>Arachnida</taxon>
        <taxon>Araneae</taxon>
        <taxon>Araneomorphae</taxon>
        <taxon>Entelegynae</taxon>
        <taxon>Araneoidea</taxon>
        <taxon>Araneidae</taxon>
        <taxon>Caerostris</taxon>
    </lineage>
</organism>
<gene>
    <name evidence="2" type="ORF">CEXT_546211</name>
</gene>
<dbReference type="Proteomes" id="UP001054945">
    <property type="component" value="Unassembled WGS sequence"/>
</dbReference>
<reference evidence="2 3" key="1">
    <citation type="submission" date="2021-06" db="EMBL/GenBank/DDBJ databases">
        <title>Caerostris extrusa draft genome.</title>
        <authorList>
            <person name="Kono N."/>
            <person name="Arakawa K."/>
        </authorList>
    </citation>
    <scope>NUCLEOTIDE SEQUENCE [LARGE SCALE GENOMIC DNA]</scope>
</reference>
<accession>A0AAV4NX30</accession>
<evidence type="ECO:0000313" key="2">
    <source>
        <dbReference type="EMBL" id="GIX88969.1"/>
    </source>
</evidence>
<evidence type="ECO:0000256" key="1">
    <source>
        <dbReference type="SAM" id="Phobius"/>
    </source>
</evidence>
<protein>
    <submittedName>
        <fullName evidence="2">Uncharacterized protein</fullName>
    </submittedName>
</protein>
<dbReference type="EMBL" id="BPLR01021375">
    <property type="protein sequence ID" value="GIX88969.1"/>
    <property type="molecule type" value="Genomic_DNA"/>
</dbReference>